<name>A0A327JKY2_9HYPH</name>
<proteinExistence type="predicted"/>
<dbReference type="Pfam" id="PF08401">
    <property type="entry name" value="ArdcN"/>
    <property type="match status" value="1"/>
</dbReference>
<sequence length="309" mass="34704">MAKKDIYQEVTSKIIAVLETVDLADYQPPFAALAAQGLPLNPITEHRYQGINIPSLWFDQQDKGFSSSHWATFNQWKERGASVRKGEKGSPIIFYKTLLREEQTDSGETEERAVPMLKTYTVFNADQVDGYDRANLVNRSDIDLVTRIQAADHFCANTGADIRHGGAKAFYHRVEDFIQIPDTKAFVETKQASATENYYATLLHELTHWTGAAHRLDRDKAKTGAERDKYAFEELVAELGAAFLCSAIGIVQTPRDDHALYIKGWLTALRNDKKYVFKAAAQAAKAAEFLHGLQTEPRKASEPAPERPR</sequence>
<evidence type="ECO:0000259" key="1">
    <source>
        <dbReference type="Pfam" id="PF08401"/>
    </source>
</evidence>
<dbReference type="Proteomes" id="UP000249299">
    <property type="component" value="Unassembled WGS sequence"/>
</dbReference>
<evidence type="ECO:0000259" key="2">
    <source>
        <dbReference type="Pfam" id="PF18818"/>
    </source>
</evidence>
<dbReference type="Pfam" id="PF18818">
    <property type="entry name" value="MPTase-PolyVal"/>
    <property type="match status" value="1"/>
</dbReference>
<dbReference type="AlphaFoldDB" id="A0A327JKY2"/>
<gene>
    <name evidence="3" type="ORF">CH339_11670</name>
</gene>
<dbReference type="InterPro" id="IPR017113">
    <property type="entry name" value="Antirestriction_ArdC"/>
</dbReference>
<dbReference type="InterPro" id="IPR013610">
    <property type="entry name" value="ArdC_N"/>
</dbReference>
<keyword evidence="4" id="KW-1185">Reference proteome</keyword>
<dbReference type="InterPro" id="IPR041459">
    <property type="entry name" value="MPTase-PolyVal"/>
</dbReference>
<feature type="domain" description="N-terminal" evidence="1">
    <location>
        <begin position="4"/>
        <end position="123"/>
    </location>
</feature>
<dbReference type="GO" id="GO:0003697">
    <property type="term" value="F:single-stranded DNA binding"/>
    <property type="evidence" value="ECO:0007669"/>
    <property type="project" value="InterPro"/>
</dbReference>
<feature type="domain" description="Polyvalent protein metallopeptidase" evidence="2">
    <location>
        <begin position="150"/>
        <end position="282"/>
    </location>
</feature>
<organism evidence="3 4">
    <name type="scientific">Rhodobium orientis</name>
    <dbReference type="NCBI Taxonomy" id="34017"/>
    <lineage>
        <taxon>Bacteria</taxon>
        <taxon>Pseudomonadati</taxon>
        <taxon>Pseudomonadota</taxon>
        <taxon>Alphaproteobacteria</taxon>
        <taxon>Hyphomicrobiales</taxon>
        <taxon>Rhodobiaceae</taxon>
        <taxon>Rhodobium</taxon>
    </lineage>
</organism>
<reference evidence="3 4" key="1">
    <citation type="submission" date="2017-07" db="EMBL/GenBank/DDBJ databases">
        <title>Draft Genome Sequences of Select Purple Nonsulfur Bacteria.</title>
        <authorList>
            <person name="Lasarre B."/>
            <person name="Mckinlay J.B."/>
        </authorList>
    </citation>
    <scope>NUCLEOTIDE SEQUENCE [LARGE SCALE GENOMIC DNA]</scope>
    <source>
        <strain evidence="3 4">DSM 11290</strain>
    </source>
</reference>
<evidence type="ECO:0008006" key="5">
    <source>
        <dbReference type="Google" id="ProtNLM"/>
    </source>
</evidence>
<evidence type="ECO:0000313" key="4">
    <source>
        <dbReference type="Proteomes" id="UP000249299"/>
    </source>
</evidence>
<dbReference type="OrthoDB" id="9792687at2"/>
<dbReference type="PIRSF" id="PIRSF037112">
    <property type="entry name" value="Antirestriction_ArdC"/>
    <property type="match status" value="1"/>
</dbReference>
<comment type="caution">
    <text evidence="3">The sequence shown here is derived from an EMBL/GenBank/DDBJ whole genome shotgun (WGS) entry which is preliminary data.</text>
</comment>
<evidence type="ECO:0000313" key="3">
    <source>
        <dbReference type="EMBL" id="RAI26999.1"/>
    </source>
</evidence>
<accession>A0A327JKY2</accession>
<protein>
    <recommendedName>
        <fullName evidence="5">Peptidase</fullName>
    </recommendedName>
</protein>
<dbReference type="RefSeq" id="WP_111434547.1">
    <property type="nucleotide sequence ID" value="NZ_JACIGG010000025.1"/>
</dbReference>
<dbReference type="EMBL" id="NPEV01000023">
    <property type="protein sequence ID" value="RAI26999.1"/>
    <property type="molecule type" value="Genomic_DNA"/>
</dbReference>